<dbReference type="GO" id="GO:0016853">
    <property type="term" value="F:isomerase activity"/>
    <property type="evidence" value="ECO:0007669"/>
    <property type="project" value="UniProtKB-KW"/>
</dbReference>
<evidence type="ECO:0000313" key="4">
    <source>
        <dbReference type="Proteomes" id="UP001449225"/>
    </source>
</evidence>
<dbReference type="RefSeq" id="WP_342853798.1">
    <property type="nucleotide sequence ID" value="NZ_JBBMRA010000002.1"/>
</dbReference>
<comment type="caution">
    <text evidence="3">The sequence shown here is derived from an EMBL/GenBank/DDBJ whole genome shotgun (WGS) entry which is preliminary data.</text>
</comment>
<accession>A0ABU9TPB2</accession>
<dbReference type="InterPro" id="IPR036249">
    <property type="entry name" value="Thioredoxin-like_sf"/>
</dbReference>
<reference evidence="3 4" key="1">
    <citation type="submission" date="2024-03" db="EMBL/GenBank/DDBJ databases">
        <title>Community enrichment and isolation of bacterial strains for fucoidan degradation.</title>
        <authorList>
            <person name="Sichert A."/>
        </authorList>
    </citation>
    <scope>NUCLEOTIDE SEQUENCE [LARGE SCALE GENOMIC DNA]</scope>
    <source>
        <strain evidence="3 4">AS76</strain>
    </source>
</reference>
<dbReference type="Pfam" id="PF01323">
    <property type="entry name" value="DSBA"/>
    <property type="match status" value="1"/>
</dbReference>
<dbReference type="Proteomes" id="UP001449225">
    <property type="component" value="Unassembled WGS sequence"/>
</dbReference>
<proteinExistence type="inferred from homology"/>
<protein>
    <recommendedName>
        <fullName evidence="1">2-hydroxychromene-2-carboxylate isomerase</fullName>
        <ecNumber evidence="1">5.99.1.4</ecNumber>
    </recommendedName>
</protein>
<evidence type="ECO:0000313" key="3">
    <source>
        <dbReference type="EMBL" id="MEM5535547.1"/>
    </source>
</evidence>
<dbReference type="InterPro" id="IPR051924">
    <property type="entry name" value="GST_Kappa/NadH"/>
</dbReference>
<evidence type="ECO:0000256" key="1">
    <source>
        <dbReference type="PIRNR" id="PIRNR006386"/>
    </source>
</evidence>
<comment type="similarity">
    <text evidence="1">Belongs to the GST superfamily. NadH family.</text>
</comment>
<name>A0ABU9TPB2_9GAMM</name>
<dbReference type="SUPFAM" id="SSF52833">
    <property type="entry name" value="Thioredoxin-like"/>
    <property type="match status" value="1"/>
</dbReference>
<dbReference type="InterPro" id="IPR001853">
    <property type="entry name" value="DSBA-like_thioredoxin_dom"/>
</dbReference>
<dbReference type="PANTHER" id="PTHR42943">
    <property type="entry name" value="GLUTATHIONE S-TRANSFERASE KAPPA"/>
    <property type="match status" value="1"/>
</dbReference>
<evidence type="ECO:0000259" key="2">
    <source>
        <dbReference type="Pfam" id="PF01323"/>
    </source>
</evidence>
<keyword evidence="4" id="KW-1185">Reference proteome</keyword>
<dbReference type="InterPro" id="IPR044087">
    <property type="entry name" value="NahD-like"/>
</dbReference>
<dbReference type="CDD" id="cd03022">
    <property type="entry name" value="DsbA_HCCA_Iso"/>
    <property type="match status" value="1"/>
</dbReference>
<dbReference type="PIRSF" id="PIRSF006386">
    <property type="entry name" value="HCCAis_GSTk"/>
    <property type="match status" value="1"/>
</dbReference>
<gene>
    <name evidence="3" type="ORF">WNY58_03975</name>
</gene>
<dbReference type="InterPro" id="IPR014440">
    <property type="entry name" value="HCCAis_GSTk"/>
</dbReference>
<dbReference type="EC" id="5.99.1.4" evidence="1"/>
<feature type="domain" description="DSBA-like thioredoxin" evidence="2">
    <location>
        <begin position="3"/>
        <end position="194"/>
    </location>
</feature>
<dbReference type="EMBL" id="JBBMRA010000002">
    <property type="protein sequence ID" value="MEM5535547.1"/>
    <property type="molecule type" value="Genomic_DNA"/>
</dbReference>
<dbReference type="PANTHER" id="PTHR42943:SF13">
    <property type="entry name" value="GLUTATHIONE S-TRANSFERASE KAPPA-RELATED"/>
    <property type="match status" value="1"/>
</dbReference>
<keyword evidence="1 3" id="KW-0413">Isomerase</keyword>
<comment type="catalytic activity">
    <reaction evidence="1">
        <text>2-hydroxychromene-2-carboxylate = (3E)-4-(2-hydroxyphenyl)-2-oxobut-3-enoate</text>
        <dbReference type="Rhea" id="RHEA:27401"/>
        <dbReference type="ChEBI" id="CHEBI:59350"/>
        <dbReference type="ChEBI" id="CHEBI:59353"/>
        <dbReference type="EC" id="5.99.1.4"/>
    </reaction>
</comment>
<dbReference type="Gene3D" id="3.40.30.10">
    <property type="entry name" value="Glutaredoxin"/>
    <property type="match status" value="1"/>
</dbReference>
<sequence length="195" mass="21423">MEIDYYFTSLSPFTYLGHQRFLQIAKKANAKVHFKPVKLGEVFAESGATPLPQRPKSRLDYRLIELGRWAKKRGLPINKQPSFFPTSPVLADKCVIALQASGVEAGAVIGQILAACWEHEKDIAAESTLKEILNAHNIDADALLASAQSPAIEDIYTNNTHDAIKAGVLGAPAYVYGGEQFWGQDRLELLEETLG</sequence>
<organism evidence="3 4">
    <name type="scientific">Neptuniibacter pectenicola</name>
    <dbReference type="NCBI Taxonomy" id="1806669"/>
    <lineage>
        <taxon>Bacteria</taxon>
        <taxon>Pseudomonadati</taxon>
        <taxon>Pseudomonadota</taxon>
        <taxon>Gammaproteobacteria</taxon>
        <taxon>Oceanospirillales</taxon>
        <taxon>Oceanospirillaceae</taxon>
        <taxon>Neptuniibacter</taxon>
    </lineage>
</organism>